<reference evidence="2" key="1">
    <citation type="submission" date="2015-08" db="EMBL/GenBank/DDBJ databases">
        <authorList>
            <person name="Babu N.S."/>
            <person name="Beckwith C.J."/>
            <person name="Beseler K.G."/>
            <person name="Brison A."/>
            <person name="Carone J.V."/>
            <person name="Caskin T.P."/>
            <person name="Diamond M."/>
            <person name="Durham M.E."/>
            <person name="Foxe J.M."/>
            <person name="Go M."/>
            <person name="Henderson B.A."/>
            <person name="Jones I.B."/>
            <person name="McGettigan J.A."/>
            <person name="Micheletti S.J."/>
            <person name="Nasrallah M.E."/>
            <person name="Ortiz D."/>
            <person name="Piller C.R."/>
            <person name="Privatt S.R."/>
            <person name="Schneider S.L."/>
            <person name="Sharp S."/>
            <person name="Smith T.C."/>
            <person name="Stanton J.D."/>
            <person name="Ullery H.E."/>
            <person name="Wilson R.J."/>
            <person name="Serrano M.G."/>
            <person name="Buck G."/>
            <person name="Lee V."/>
            <person name="Wang Y."/>
            <person name="Carvalho R."/>
            <person name="Voegtly L."/>
            <person name="Shi R."/>
            <person name="Duckworth R."/>
            <person name="Johnson A."/>
            <person name="Loviza R."/>
            <person name="Walstead R."/>
            <person name="Shah Z."/>
            <person name="Kiflezghi M."/>
            <person name="Wade K."/>
            <person name="Ball S.L."/>
            <person name="Bradley K.W."/>
            <person name="Asai D.J."/>
            <person name="Bowman C.A."/>
            <person name="Russell D.A."/>
            <person name="Pope W.H."/>
            <person name="Jacobs-Sera D."/>
            <person name="Hendrix R.W."/>
            <person name="Hatfull G.F."/>
        </authorList>
    </citation>
    <scope>NUCLEOTIDE SEQUENCE</scope>
</reference>
<organism evidence="2">
    <name type="scientific">Auxenochlorella protothecoides</name>
    <name type="common">Green microalga</name>
    <name type="synonym">Chlorella protothecoides</name>
    <dbReference type="NCBI Taxonomy" id="3075"/>
    <lineage>
        <taxon>Eukaryota</taxon>
        <taxon>Viridiplantae</taxon>
        <taxon>Chlorophyta</taxon>
        <taxon>core chlorophytes</taxon>
        <taxon>Trebouxiophyceae</taxon>
        <taxon>Chlorellales</taxon>
        <taxon>Chlorellaceae</taxon>
        <taxon>Auxenochlorella</taxon>
    </lineage>
</organism>
<dbReference type="EMBL" id="GDKF01005926">
    <property type="protein sequence ID" value="JAT72696.1"/>
    <property type="molecule type" value="Transcribed_RNA"/>
</dbReference>
<protein>
    <submittedName>
        <fullName evidence="2">Uncharacterized protein</fullName>
    </submittedName>
</protein>
<dbReference type="AlphaFoldDB" id="A0A1D2A0J0"/>
<gene>
    <name evidence="2" type="ORF">g.1864</name>
</gene>
<accession>A0A1D2A0J0</accession>
<name>A0A1D2A0J0_AUXPR</name>
<evidence type="ECO:0000256" key="1">
    <source>
        <dbReference type="SAM" id="MobiDB-lite"/>
    </source>
</evidence>
<proteinExistence type="predicted"/>
<evidence type="ECO:0000313" key="2">
    <source>
        <dbReference type="EMBL" id="JAT72696.1"/>
    </source>
</evidence>
<feature type="region of interest" description="Disordered" evidence="1">
    <location>
        <begin position="68"/>
        <end position="93"/>
    </location>
</feature>
<sequence>MPTSVTDHSDLTIWRDVAAELHATLMTQCQHLLTIGATCTGDSYAWRSTPCRSEGALCLRRTPPDCVKVGSGSPETGPPNTRKRNASPGDAATPCTDTYVHPTKRICASPGPPSALASNSRLLHRPRGPRRNLLFTPQIPPTFLNQVLTKGSPKRLASQETPGTAWSLMIGRCWLPPRAARPSIFGPALATPDLRAALELDGVETVNARLLAAAEASTARCVIPDSGPSLSGTGAVTPCSRPEVGCPHRTRQLRQRRC</sequence>